<feature type="domain" description="CMP/dCMP-type deaminase" evidence="1">
    <location>
        <begin position="1"/>
        <end position="112"/>
    </location>
</feature>
<evidence type="ECO:0000313" key="3">
    <source>
        <dbReference type="Proteomes" id="UP000297891"/>
    </source>
</evidence>
<dbReference type="OrthoDB" id="9802676at2"/>
<comment type="caution">
    <text evidence="2">The sequence shown here is derived from an EMBL/GenBank/DDBJ whole genome shotgun (WGS) entry which is preliminary data.</text>
</comment>
<reference evidence="2" key="1">
    <citation type="journal article" date="2019" name="PLoS Negl. Trop. Dis.">
        <title>Revisiting the worldwide diversity of Leptospira species in the environment.</title>
        <authorList>
            <person name="Vincent A.T."/>
            <person name="Schiettekatte O."/>
            <person name="Bourhy P."/>
            <person name="Veyrier F.J."/>
            <person name="Picardeau M."/>
        </authorList>
    </citation>
    <scope>NUCLEOTIDE SEQUENCE [LARGE SCALE GENOMIC DNA]</scope>
    <source>
        <strain evidence="2">201800277</strain>
    </source>
</reference>
<keyword evidence="3" id="KW-1185">Reference proteome</keyword>
<dbReference type="GO" id="GO:0002100">
    <property type="term" value="P:tRNA wobble adenosine to inosine editing"/>
    <property type="evidence" value="ECO:0007669"/>
    <property type="project" value="TreeGrafter"/>
</dbReference>
<evidence type="ECO:0000259" key="1">
    <source>
        <dbReference type="PROSITE" id="PS51747"/>
    </source>
</evidence>
<dbReference type="AlphaFoldDB" id="A0A2M9Y611"/>
<dbReference type="RefSeq" id="WP_100788917.1">
    <property type="nucleotide sequence ID" value="NZ_NPDQ01000001.1"/>
</dbReference>
<accession>A0A2M9Y611</accession>
<dbReference type="Gene3D" id="3.40.140.10">
    <property type="entry name" value="Cytidine Deaminase, domain 2"/>
    <property type="match status" value="1"/>
</dbReference>
<dbReference type="SUPFAM" id="SSF53927">
    <property type="entry name" value="Cytidine deaminase-like"/>
    <property type="match status" value="1"/>
</dbReference>
<organism evidence="2 3">
    <name type="scientific">Leptospira brenneri</name>
    <dbReference type="NCBI Taxonomy" id="2023182"/>
    <lineage>
        <taxon>Bacteria</taxon>
        <taxon>Pseudomonadati</taxon>
        <taxon>Spirochaetota</taxon>
        <taxon>Spirochaetia</taxon>
        <taxon>Leptospirales</taxon>
        <taxon>Leptospiraceae</taxon>
        <taxon>Leptospira</taxon>
    </lineage>
</organism>
<proteinExistence type="predicted"/>
<dbReference type="Proteomes" id="UP000297891">
    <property type="component" value="Unassembled WGS sequence"/>
</dbReference>
<dbReference type="EMBL" id="RQFP01000001">
    <property type="protein sequence ID" value="TGK96132.1"/>
    <property type="molecule type" value="Genomic_DNA"/>
</dbReference>
<name>A0A2M9Y611_9LEPT</name>
<evidence type="ECO:0000313" key="2">
    <source>
        <dbReference type="EMBL" id="TGK96132.1"/>
    </source>
</evidence>
<dbReference type="GO" id="GO:0052717">
    <property type="term" value="F:tRNA-specific adenosine-34 deaminase activity"/>
    <property type="evidence" value="ECO:0007669"/>
    <property type="project" value="TreeGrafter"/>
</dbReference>
<sequence length="146" mass="16538">MEAFNSFLERYAKALSSHPEEIPSYSEIISKDGNLIAASYNSVEQTLNPTKHSEILAIDEALSKIEGRYLTDHILITALEPCLLCSGAILRVKIPEVIYFVPAKPGEGISSYTTESIYLLNHFPKCTLIPRSHIKFEFLTFFREKR</sequence>
<dbReference type="PANTHER" id="PTHR11079">
    <property type="entry name" value="CYTOSINE DEAMINASE FAMILY MEMBER"/>
    <property type="match status" value="1"/>
</dbReference>
<gene>
    <name evidence="2" type="ORF">EHQ30_05795</name>
</gene>
<dbReference type="PROSITE" id="PS51747">
    <property type="entry name" value="CYT_DCMP_DEAMINASES_2"/>
    <property type="match status" value="1"/>
</dbReference>
<dbReference type="Pfam" id="PF00383">
    <property type="entry name" value="dCMP_cyt_deam_1"/>
    <property type="match status" value="1"/>
</dbReference>
<dbReference type="PANTHER" id="PTHR11079:SF202">
    <property type="entry name" value="TRNA-SPECIFIC ADENOSINE DEAMINASE"/>
    <property type="match status" value="1"/>
</dbReference>
<protein>
    <submittedName>
        <fullName evidence="2">Nucleoside deaminase</fullName>
    </submittedName>
</protein>
<dbReference type="InterPro" id="IPR016193">
    <property type="entry name" value="Cytidine_deaminase-like"/>
</dbReference>
<dbReference type="InterPro" id="IPR002125">
    <property type="entry name" value="CMP_dCMP_dom"/>
</dbReference>
<dbReference type="CDD" id="cd01285">
    <property type="entry name" value="nucleoside_deaminase"/>
    <property type="match status" value="1"/>
</dbReference>